<organism evidence="1">
    <name type="scientific">Tanacetum cinerariifolium</name>
    <name type="common">Dalmatian daisy</name>
    <name type="synonym">Chrysanthemum cinerariifolium</name>
    <dbReference type="NCBI Taxonomy" id="118510"/>
    <lineage>
        <taxon>Eukaryota</taxon>
        <taxon>Viridiplantae</taxon>
        <taxon>Streptophyta</taxon>
        <taxon>Embryophyta</taxon>
        <taxon>Tracheophyta</taxon>
        <taxon>Spermatophyta</taxon>
        <taxon>Magnoliopsida</taxon>
        <taxon>eudicotyledons</taxon>
        <taxon>Gunneridae</taxon>
        <taxon>Pentapetalae</taxon>
        <taxon>asterids</taxon>
        <taxon>campanulids</taxon>
        <taxon>Asterales</taxon>
        <taxon>Asteraceae</taxon>
        <taxon>Asteroideae</taxon>
        <taxon>Anthemideae</taxon>
        <taxon>Anthemidinae</taxon>
        <taxon>Tanacetum</taxon>
    </lineage>
</organism>
<feature type="non-terminal residue" evidence="1">
    <location>
        <position position="47"/>
    </location>
</feature>
<proteinExistence type="predicted"/>
<gene>
    <name evidence="1" type="ORF">Tci_932530</name>
</gene>
<name>A0A699XUE1_TANCI</name>
<protein>
    <submittedName>
        <fullName evidence="1">Uncharacterized protein</fullName>
    </submittedName>
</protein>
<dbReference type="AlphaFoldDB" id="A0A699XUE1"/>
<feature type="non-terminal residue" evidence="1">
    <location>
        <position position="1"/>
    </location>
</feature>
<evidence type="ECO:0000313" key="1">
    <source>
        <dbReference type="EMBL" id="GFD60561.1"/>
    </source>
</evidence>
<sequence>VLRRMHPNRRGKEIAAIDADDGTTLVDVETDAEEFALDAETQGRTNL</sequence>
<reference evidence="1" key="1">
    <citation type="journal article" date="2019" name="Sci. Rep.">
        <title>Draft genome of Tanacetum cinerariifolium, the natural source of mosquito coil.</title>
        <authorList>
            <person name="Yamashiro T."/>
            <person name="Shiraishi A."/>
            <person name="Satake H."/>
            <person name="Nakayama K."/>
        </authorList>
    </citation>
    <scope>NUCLEOTIDE SEQUENCE</scope>
</reference>
<comment type="caution">
    <text evidence="1">The sequence shown here is derived from an EMBL/GenBank/DDBJ whole genome shotgun (WGS) entry which is preliminary data.</text>
</comment>
<dbReference type="EMBL" id="BKCJ011879463">
    <property type="protein sequence ID" value="GFD60561.1"/>
    <property type="molecule type" value="Genomic_DNA"/>
</dbReference>
<accession>A0A699XUE1</accession>